<reference evidence="1 2" key="1">
    <citation type="submission" date="2016-07" db="EMBL/GenBank/DDBJ databases">
        <title>Multiple horizontal gene transfer events from other fungi enriched the ability of initially mycotrophic Trichoderma (Ascomycota) to feed on dead plant biomass.</title>
        <authorList>
            <consortium name="DOE Joint Genome Institute"/>
            <person name="Aerts A."/>
            <person name="Atanasova L."/>
            <person name="Chenthamara K."/>
            <person name="Zhang J."/>
            <person name="Grujic M."/>
            <person name="Henrissat B."/>
            <person name="Kuo A."/>
            <person name="Salamov A."/>
            <person name="Lipzen A."/>
            <person name="Labutti K."/>
            <person name="Barry K."/>
            <person name="Miao Y."/>
            <person name="Rahimi M.J."/>
            <person name="Shen Q."/>
            <person name="Grigoriev I.V."/>
            <person name="Kubicek C.P."/>
            <person name="Druzhinina I.S."/>
        </authorList>
    </citation>
    <scope>NUCLEOTIDE SEQUENCE [LARGE SCALE GENOMIC DNA]</scope>
    <source>
        <strain evidence="1 2">ATCC 18648</strain>
    </source>
</reference>
<organism evidence="1 2">
    <name type="scientific">Trichoderma longibrachiatum ATCC 18648</name>
    <dbReference type="NCBI Taxonomy" id="983965"/>
    <lineage>
        <taxon>Eukaryota</taxon>
        <taxon>Fungi</taxon>
        <taxon>Dikarya</taxon>
        <taxon>Ascomycota</taxon>
        <taxon>Pezizomycotina</taxon>
        <taxon>Sordariomycetes</taxon>
        <taxon>Hypocreomycetidae</taxon>
        <taxon>Hypocreales</taxon>
        <taxon>Hypocreaceae</taxon>
        <taxon>Trichoderma</taxon>
    </lineage>
</organism>
<dbReference type="Proteomes" id="UP000240760">
    <property type="component" value="Unassembled WGS sequence"/>
</dbReference>
<gene>
    <name evidence="1" type="ORF">M440DRAFT_287524</name>
</gene>
<name>A0A2T4C7Z4_TRILO</name>
<keyword evidence="2" id="KW-1185">Reference proteome</keyword>
<sequence>MMGRQPLHMSPRNPRRCCRHWGTAAETRHWTPLNLNGDAEHSVRRLASQTRSVRSGSRTRLFVLGQAALPGGAANLDAHQSAQKGGVGQSKRSIGAYGPSGKMWTAAVRDGRLDLDLDFLLAQDIVRPSTRLQ</sequence>
<accession>A0A2T4C7Z4</accession>
<evidence type="ECO:0000313" key="2">
    <source>
        <dbReference type="Proteomes" id="UP000240760"/>
    </source>
</evidence>
<evidence type="ECO:0000313" key="1">
    <source>
        <dbReference type="EMBL" id="PTB77663.1"/>
    </source>
</evidence>
<dbReference type="EMBL" id="KZ679130">
    <property type="protein sequence ID" value="PTB77663.1"/>
    <property type="molecule type" value="Genomic_DNA"/>
</dbReference>
<proteinExistence type="predicted"/>
<protein>
    <submittedName>
        <fullName evidence="1">Uncharacterized protein</fullName>
    </submittedName>
</protein>
<dbReference type="AlphaFoldDB" id="A0A2T4C7Z4"/>